<protein>
    <recommendedName>
        <fullName evidence="3">SnoaL-like domain-containing protein</fullName>
    </recommendedName>
</protein>
<feature type="chain" id="PRO_5043435214" description="SnoaL-like domain-containing protein" evidence="1">
    <location>
        <begin position="29"/>
        <end position="333"/>
    </location>
</feature>
<gene>
    <name evidence="2" type="ORF">OG327_17930</name>
</gene>
<dbReference type="AlphaFoldDB" id="A0AAU2JQQ8"/>
<evidence type="ECO:0008006" key="3">
    <source>
        <dbReference type="Google" id="ProtNLM"/>
    </source>
</evidence>
<feature type="signal peptide" evidence="1">
    <location>
        <begin position="1"/>
        <end position="28"/>
    </location>
</feature>
<name>A0AAU2JQQ8_9ACTN</name>
<organism evidence="2">
    <name type="scientific">Streptomyces sp. NBC_00049</name>
    <dbReference type="NCBI Taxonomy" id="2903617"/>
    <lineage>
        <taxon>Bacteria</taxon>
        <taxon>Bacillati</taxon>
        <taxon>Actinomycetota</taxon>
        <taxon>Actinomycetes</taxon>
        <taxon>Kitasatosporales</taxon>
        <taxon>Streptomycetaceae</taxon>
        <taxon>Streptomyces</taxon>
    </lineage>
</organism>
<dbReference type="EMBL" id="CP108264">
    <property type="protein sequence ID" value="WTU75040.1"/>
    <property type="molecule type" value="Genomic_DNA"/>
</dbReference>
<keyword evidence="1" id="KW-0732">Signal</keyword>
<dbReference type="SUPFAM" id="SSF54427">
    <property type="entry name" value="NTF2-like"/>
    <property type="match status" value="2"/>
</dbReference>
<sequence>MNMRRYTRTGVFAAATLLAGLTMGAAPATATAEGGECAEVREKVDRLEGRITPNACAFMKRQIVFGEAPSLQTYLDIFDEEASLWEAGGKPQRGHEVIGASISNSLRLVPDLRYRGTNVVADGAVMMFGQQNTVTLKGHKVSYPQIARNVLGDDGKTIQARRYYDRYELFQVLPESQRPRPLFAGIADPAGPGPRGAAPDRFHAQEIPARLAAWNSGDAAALAARTGNAKLAGPGLDRSLTTQEGKTAYLQRLFENADVEFKAGQVAFGRTTTYIEWHGTMTDPNGTDPKGTDIPFGIVERIGPKGEWELYFDTLPVIADEEEIRGLFKALAS</sequence>
<reference evidence="2" key="1">
    <citation type="submission" date="2022-10" db="EMBL/GenBank/DDBJ databases">
        <title>The complete genomes of actinobacterial strains from the NBC collection.</title>
        <authorList>
            <person name="Joergensen T.S."/>
            <person name="Alvarez Arevalo M."/>
            <person name="Sterndorff E.B."/>
            <person name="Faurdal D."/>
            <person name="Vuksanovic O."/>
            <person name="Mourched A.-S."/>
            <person name="Charusanti P."/>
            <person name="Shaw S."/>
            <person name="Blin K."/>
            <person name="Weber T."/>
        </authorList>
    </citation>
    <scope>NUCLEOTIDE SEQUENCE</scope>
    <source>
        <strain evidence="2">NBC_00049</strain>
    </source>
</reference>
<evidence type="ECO:0000313" key="2">
    <source>
        <dbReference type="EMBL" id="WTU75040.1"/>
    </source>
</evidence>
<dbReference type="InterPro" id="IPR032710">
    <property type="entry name" value="NTF2-like_dom_sf"/>
</dbReference>
<evidence type="ECO:0000256" key="1">
    <source>
        <dbReference type="SAM" id="SignalP"/>
    </source>
</evidence>
<accession>A0AAU2JQQ8</accession>
<dbReference type="Gene3D" id="3.10.450.50">
    <property type="match status" value="1"/>
</dbReference>
<proteinExistence type="predicted"/>